<evidence type="ECO:0008006" key="3">
    <source>
        <dbReference type="Google" id="ProtNLM"/>
    </source>
</evidence>
<feature type="chain" id="PRO_5008536530" description="Cupin 2 conserved barrel domain-containing protein" evidence="1">
    <location>
        <begin position="32"/>
        <end position="145"/>
    </location>
</feature>
<dbReference type="EMBL" id="CP016619">
    <property type="protein sequence ID" value="ANY84264.1"/>
    <property type="molecule type" value="Genomic_DNA"/>
</dbReference>
<keyword evidence="2" id="KW-0614">Plasmid</keyword>
<organism evidence="2">
    <name type="scientific">Microvirga ossetica</name>
    <dbReference type="NCBI Taxonomy" id="1882682"/>
    <lineage>
        <taxon>Bacteria</taxon>
        <taxon>Pseudomonadati</taxon>
        <taxon>Pseudomonadota</taxon>
        <taxon>Alphaproteobacteria</taxon>
        <taxon>Hyphomicrobiales</taxon>
        <taxon>Methylobacteriaceae</taxon>
        <taxon>Microvirga</taxon>
    </lineage>
</organism>
<protein>
    <recommendedName>
        <fullName evidence="3">Cupin 2 conserved barrel domain-containing protein</fullName>
    </recommendedName>
</protein>
<dbReference type="RefSeq" id="WP_099515178.1">
    <property type="nucleotide sequence ID" value="NZ_CP016619.1"/>
</dbReference>
<evidence type="ECO:0000313" key="2">
    <source>
        <dbReference type="EMBL" id="ANY84264.1"/>
    </source>
</evidence>
<geneLocation type="plasmid" evidence="2">
    <name>unnamed2</name>
</geneLocation>
<reference evidence="2" key="1">
    <citation type="submission" date="2016-07" db="EMBL/GenBank/DDBJ databases">
        <title>Microvirga ossetica sp. nov. a new species of rhizobia isolated from root nodules of the legume species Vicia alpestris Steven originated from North Ossetia region in the Caucasus.</title>
        <authorList>
            <person name="Safronova V.I."/>
            <person name="Kuznetsova I.G."/>
            <person name="Sazanova A.L."/>
            <person name="Belimov A."/>
            <person name="Andronov E."/>
            <person name="Osledkin Y.S."/>
            <person name="Onishchuk O.P."/>
            <person name="Kurchak O.N."/>
            <person name="Shaposhnikov A.I."/>
            <person name="Willems A."/>
            <person name="Tikhonovich I.A."/>
        </authorList>
    </citation>
    <scope>NUCLEOTIDE SEQUENCE [LARGE SCALE GENOMIC DNA]</scope>
    <source>
        <strain evidence="2">V5/3M</strain>
        <plasmid evidence="2">unnamed2</plasmid>
    </source>
</reference>
<sequence>MTELMSRRSAVALGLTTAAAPLFAFVTPAGAAGVPAYGPNDGKELSPGRRLVEVGTAPSEMAAYKSLKIIDIIFQPGAADPTEAMMDMDMMCYILAGEFSIKKMGKEPYTVKEGDFYTCGKGRTDHATNIGNGVGIHRIAILIPA</sequence>
<dbReference type="KEGG" id="moc:BB934_39255"/>
<dbReference type="InterPro" id="IPR006311">
    <property type="entry name" value="TAT_signal"/>
</dbReference>
<dbReference type="InterPro" id="IPR011051">
    <property type="entry name" value="RmlC_Cupin_sf"/>
</dbReference>
<dbReference type="Gene3D" id="2.60.120.10">
    <property type="entry name" value="Jelly Rolls"/>
    <property type="match status" value="1"/>
</dbReference>
<gene>
    <name evidence="2" type="ORF">BB934_39255</name>
</gene>
<evidence type="ECO:0000256" key="1">
    <source>
        <dbReference type="SAM" id="SignalP"/>
    </source>
</evidence>
<feature type="signal peptide" evidence="1">
    <location>
        <begin position="1"/>
        <end position="31"/>
    </location>
</feature>
<dbReference type="AlphaFoldDB" id="A0A1B2EWD8"/>
<proteinExistence type="predicted"/>
<dbReference type="InterPro" id="IPR014710">
    <property type="entry name" value="RmlC-like_jellyroll"/>
</dbReference>
<dbReference type="OrthoDB" id="8020165at2"/>
<name>A0A1B2EWD8_9HYPH</name>
<dbReference type="PROSITE" id="PS51318">
    <property type="entry name" value="TAT"/>
    <property type="match status" value="1"/>
</dbReference>
<accession>A0A1B2EWD8</accession>
<keyword evidence="1" id="KW-0732">Signal</keyword>
<dbReference type="SUPFAM" id="SSF51182">
    <property type="entry name" value="RmlC-like cupins"/>
    <property type="match status" value="1"/>
</dbReference>